<feature type="coiled-coil region" evidence="1">
    <location>
        <begin position="11"/>
        <end position="62"/>
    </location>
</feature>
<reference evidence="3" key="1">
    <citation type="journal article" date="2020" name="Stud. Mycol.">
        <title>101 Dothideomycetes genomes: a test case for predicting lifestyles and emergence of pathogens.</title>
        <authorList>
            <person name="Haridas S."/>
            <person name="Albert R."/>
            <person name="Binder M."/>
            <person name="Bloem J."/>
            <person name="Labutti K."/>
            <person name="Salamov A."/>
            <person name="Andreopoulos B."/>
            <person name="Baker S."/>
            <person name="Barry K."/>
            <person name="Bills G."/>
            <person name="Bluhm B."/>
            <person name="Cannon C."/>
            <person name="Castanera R."/>
            <person name="Culley D."/>
            <person name="Daum C."/>
            <person name="Ezra D."/>
            <person name="Gonzalez J."/>
            <person name="Henrissat B."/>
            <person name="Kuo A."/>
            <person name="Liang C."/>
            <person name="Lipzen A."/>
            <person name="Lutzoni F."/>
            <person name="Magnuson J."/>
            <person name="Mondo S."/>
            <person name="Nolan M."/>
            <person name="Ohm R."/>
            <person name="Pangilinan J."/>
            <person name="Park H.-J."/>
            <person name="Ramirez L."/>
            <person name="Alfaro M."/>
            <person name="Sun H."/>
            <person name="Tritt A."/>
            <person name="Yoshinaga Y."/>
            <person name="Zwiers L.-H."/>
            <person name="Turgeon B."/>
            <person name="Goodwin S."/>
            <person name="Spatafora J."/>
            <person name="Crous P."/>
            <person name="Grigoriev I."/>
        </authorList>
    </citation>
    <scope>NUCLEOTIDE SEQUENCE</scope>
    <source>
        <strain evidence="3">CBS 109.77</strain>
    </source>
</reference>
<evidence type="ECO:0000313" key="4">
    <source>
        <dbReference type="Proteomes" id="UP000799757"/>
    </source>
</evidence>
<dbReference type="EMBL" id="MU002057">
    <property type="protein sequence ID" value="KAF2790739.1"/>
    <property type="molecule type" value="Genomic_DNA"/>
</dbReference>
<feature type="compositionally biased region" description="Basic and acidic residues" evidence="2">
    <location>
        <begin position="166"/>
        <end position="181"/>
    </location>
</feature>
<protein>
    <submittedName>
        <fullName evidence="3">Uncharacterized protein</fullName>
    </submittedName>
</protein>
<dbReference type="Proteomes" id="UP000799757">
    <property type="component" value="Unassembled WGS sequence"/>
</dbReference>
<evidence type="ECO:0000313" key="3">
    <source>
        <dbReference type="EMBL" id="KAF2790739.1"/>
    </source>
</evidence>
<organism evidence="3 4">
    <name type="scientific">Melanomma pulvis-pyrius CBS 109.77</name>
    <dbReference type="NCBI Taxonomy" id="1314802"/>
    <lineage>
        <taxon>Eukaryota</taxon>
        <taxon>Fungi</taxon>
        <taxon>Dikarya</taxon>
        <taxon>Ascomycota</taxon>
        <taxon>Pezizomycotina</taxon>
        <taxon>Dothideomycetes</taxon>
        <taxon>Pleosporomycetidae</taxon>
        <taxon>Pleosporales</taxon>
        <taxon>Melanommataceae</taxon>
        <taxon>Melanomma</taxon>
    </lineage>
</organism>
<dbReference type="OrthoDB" id="10568060at2759"/>
<feature type="compositionally biased region" description="Polar residues" evidence="2">
    <location>
        <begin position="182"/>
        <end position="192"/>
    </location>
</feature>
<accession>A0A6A6X325</accession>
<evidence type="ECO:0000256" key="1">
    <source>
        <dbReference type="SAM" id="Coils"/>
    </source>
</evidence>
<sequence>MASTEVAFRKIEQAKALIEEAQSLVEEKSNAEKQVQELKRILKEKEEQLLQKDKEIQRKGKELDGKTDELQKTREAVKNFVSAELQKSNDSLEDAQLSHSKAPSRYSAGLVEIARGTHSENEELLNRLASVVGIEVDFPELKRGSETVARKDSVTEASAPITPKLKPRERVHQSRYIDRSSKFPSKSSAIAV</sequence>
<keyword evidence="1" id="KW-0175">Coiled coil</keyword>
<evidence type="ECO:0000256" key="2">
    <source>
        <dbReference type="SAM" id="MobiDB-lite"/>
    </source>
</evidence>
<keyword evidence="4" id="KW-1185">Reference proteome</keyword>
<gene>
    <name evidence="3" type="ORF">K505DRAFT_419621</name>
</gene>
<dbReference type="AlphaFoldDB" id="A0A6A6X325"/>
<proteinExistence type="predicted"/>
<name>A0A6A6X325_9PLEO</name>
<feature type="region of interest" description="Disordered" evidence="2">
    <location>
        <begin position="147"/>
        <end position="192"/>
    </location>
</feature>